<dbReference type="PROSITE" id="PS51257">
    <property type="entry name" value="PROKAR_LIPOPROTEIN"/>
    <property type="match status" value="1"/>
</dbReference>
<reference evidence="3" key="1">
    <citation type="submission" date="2025-08" db="UniProtKB">
        <authorList>
            <consortium name="RefSeq"/>
        </authorList>
    </citation>
    <scope>IDENTIFICATION</scope>
</reference>
<dbReference type="GO" id="GO:0008061">
    <property type="term" value="F:chitin binding"/>
    <property type="evidence" value="ECO:0007669"/>
    <property type="project" value="InterPro"/>
</dbReference>
<dbReference type="InterPro" id="IPR036508">
    <property type="entry name" value="Chitin-bd_dom_sf"/>
</dbReference>
<proteinExistence type="predicted"/>
<keyword evidence="1" id="KW-0732">Signal</keyword>
<dbReference type="PANTHER" id="PTHR20987">
    <property type="entry name" value="CHITIN-BINDING TYPE-2 DOMAIN-CONTAINING PROTEIN-RELATED"/>
    <property type="match status" value="1"/>
</dbReference>
<protein>
    <recommendedName>
        <fullName evidence="4">Chitin-binding type-2 domain-containing protein</fullName>
    </recommendedName>
</protein>
<dbReference type="Proteomes" id="UP001652628">
    <property type="component" value="Chromosome 3"/>
</dbReference>
<dbReference type="SUPFAM" id="SSF57625">
    <property type="entry name" value="Invertebrate chitin-binding proteins"/>
    <property type="match status" value="1"/>
</dbReference>
<evidence type="ECO:0008006" key="4">
    <source>
        <dbReference type="Google" id="ProtNLM"/>
    </source>
</evidence>
<evidence type="ECO:0000313" key="3">
    <source>
        <dbReference type="RefSeq" id="XP_016925375.4"/>
    </source>
</evidence>
<feature type="signal peptide" evidence="1">
    <location>
        <begin position="1"/>
        <end position="21"/>
    </location>
</feature>
<organism evidence="2 3">
    <name type="scientific">Drosophila suzukii</name>
    <name type="common">Spotted-wing drosophila fruit fly</name>
    <dbReference type="NCBI Taxonomy" id="28584"/>
    <lineage>
        <taxon>Eukaryota</taxon>
        <taxon>Metazoa</taxon>
        <taxon>Ecdysozoa</taxon>
        <taxon>Arthropoda</taxon>
        <taxon>Hexapoda</taxon>
        <taxon>Insecta</taxon>
        <taxon>Pterygota</taxon>
        <taxon>Neoptera</taxon>
        <taxon>Endopterygota</taxon>
        <taxon>Diptera</taxon>
        <taxon>Brachycera</taxon>
        <taxon>Muscomorpha</taxon>
        <taxon>Ephydroidea</taxon>
        <taxon>Drosophilidae</taxon>
        <taxon>Drosophila</taxon>
        <taxon>Sophophora</taxon>
    </lineage>
</organism>
<dbReference type="PANTHER" id="PTHR20987:SF0">
    <property type="entry name" value="CHITIN-BINDING TYPE-2 DOMAIN-CONTAINING PROTEIN-RELATED"/>
    <property type="match status" value="1"/>
</dbReference>
<evidence type="ECO:0000313" key="2">
    <source>
        <dbReference type="Proteomes" id="UP001652628"/>
    </source>
</evidence>
<accession>A0AB39YZW0</accession>
<evidence type="ECO:0000256" key="1">
    <source>
        <dbReference type="SAM" id="SignalP"/>
    </source>
</evidence>
<dbReference type="GeneID" id="108006365"/>
<sequence>MKFLSLLAVFLILGCSSFSQGAAVAKPTGQPGCQTAEEVAVIFYPHFYLKSSYWICSAQGVPATLGQCPVATAYLDSAKACVAWPLWSWSPTVQPPSQPEIAA</sequence>
<keyword evidence="2" id="KW-1185">Reference proteome</keyword>
<gene>
    <name evidence="3" type="primary">LOC108006365</name>
</gene>
<feature type="chain" id="PRO_5047081146" description="Chitin-binding type-2 domain-containing protein" evidence="1">
    <location>
        <begin position="22"/>
        <end position="103"/>
    </location>
</feature>
<dbReference type="RefSeq" id="XP_016925375.4">
    <property type="nucleotide sequence ID" value="XM_017069886.4"/>
</dbReference>
<name>A0AB39YZW0_DROSZ</name>
<dbReference type="AlphaFoldDB" id="A0AB39YZW0"/>